<dbReference type="InterPro" id="IPR005110">
    <property type="entry name" value="MoeA_linker/N"/>
</dbReference>
<dbReference type="RefSeq" id="WP_093230936.1">
    <property type="nucleotide sequence ID" value="NZ_FORR01000014.1"/>
</dbReference>
<dbReference type="Gene3D" id="2.170.190.11">
    <property type="entry name" value="Molybdopterin biosynthesis moea protein, domain 3"/>
    <property type="match status" value="1"/>
</dbReference>
<keyword evidence="10 13" id="KW-0460">Magnesium</keyword>
<comment type="similarity">
    <text evidence="4 13">Belongs to the MoeA family.</text>
</comment>
<organism evidence="15 16">
    <name type="scientific">Thermoflavimicrobium dichotomicum</name>
    <dbReference type="NCBI Taxonomy" id="46223"/>
    <lineage>
        <taxon>Bacteria</taxon>
        <taxon>Bacillati</taxon>
        <taxon>Bacillota</taxon>
        <taxon>Bacilli</taxon>
        <taxon>Bacillales</taxon>
        <taxon>Thermoactinomycetaceae</taxon>
        <taxon>Thermoflavimicrobium</taxon>
    </lineage>
</organism>
<dbReference type="STRING" id="46223.SAMN05421852_11467"/>
<dbReference type="Gene3D" id="3.90.105.10">
    <property type="entry name" value="Molybdopterin biosynthesis moea protein, domain 2"/>
    <property type="match status" value="1"/>
</dbReference>
<evidence type="ECO:0000256" key="9">
    <source>
        <dbReference type="ARBA" id="ARBA00022723"/>
    </source>
</evidence>
<dbReference type="EC" id="2.10.1.1" evidence="5 13"/>
<dbReference type="Proteomes" id="UP000199545">
    <property type="component" value="Unassembled WGS sequence"/>
</dbReference>
<sequence>MRRGRSRYQREAIKVSEAQARIHPYVRAGQTETISLHESHGRYLAEDIYANEHLPHFRRSGMDGFAIRSEDTQGASREQPVLLEVQETVPCGSVPNLPVTSGKATRIMTGAAVPDGADAVIMIEMTTSIEKDGKNYIAISREIEAGQNILPIGDEVTKGTLLLQKGQKINPGVAALLATFGYAKVKVYQQPKVAIFATGSELLDVDEALVPGRIRNSNGHMLAHLLLSAGAKPILHTKLPDNVKQAKKAIIRAFDEADLVISTGGVSVGDYDILVDIFEQWDGQMLFNKVAMRPGSPTTVGVYRDQFLFSLSGNPGACFVGFELFVRPTLWGMQGKSNLELPTFTATLLEDFSKPSPFERYVRGVTSYQDGKVYVKPAGVEKSSVTLTIKDADCLIIIPSGGRGASAGDLVKAISLKE</sequence>
<evidence type="ECO:0000256" key="13">
    <source>
        <dbReference type="RuleBase" id="RU365090"/>
    </source>
</evidence>
<dbReference type="GO" id="GO:0061599">
    <property type="term" value="F:molybdopterin molybdotransferase activity"/>
    <property type="evidence" value="ECO:0007669"/>
    <property type="project" value="UniProtKB-UniRule"/>
</dbReference>
<evidence type="ECO:0000256" key="1">
    <source>
        <dbReference type="ARBA" id="ARBA00001946"/>
    </source>
</evidence>
<evidence type="ECO:0000256" key="2">
    <source>
        <dbReference type="ARBA" id="ARBA00002901"/>
    </source>
</evidence>
<evidence type="ECO:0000256" key="8">
    <source>
        <dbReference type="ARBA" id="ARBA00022679"/>
    </source>
</evidence>
<dbReference type="InterPro" id="IPR038987">
    <property type="entry name" value="MoeA-like"/>
</dbReference>
<keyword evidence="9 13" id="KW-0479">Metal-binding</keyword>
<dbReference type="NCBIfam" id="NF045515">
    <property type="entry name" value="Glp_gephyrin"/>
    <property type="match status" value="1"/>
</dbReference>
<dbReference type="InterPro" id="IPR036425">
    <property type="entry name" value="MoaB/Mog-like_dom_sf"/>
</dbReference>
<evidence type="ECO:0000313" key="16">
    <source>
        <dbReference type="Proteomes" id="UP000199545"/>
    </source>
</evidence>
<dbReference type="FunFam" id="3.40.980.10:FF:000004">
    <property type="entry name" value="Molybdopterin molybdenumtransferase"/>
    <property type="match status" value="1"/>
</dbReference>
<dbReference type="Pfam" id="PF03454">
    <property type="entry name" value="MoeA_C"/>
    <property type="match status" value="1"/>
</dbReference>
<dbReference type="SMART" id="SM00852">
    <property type="entry name" value="MoCF_biosynth"/>
    <property type="match status" value="1"/>
</dbReference>
<proteinExistence type="inferred from homology"/>
<dbReference type="SUPFAM" id="SSF63882">
    <property type="entry name" value="MoeA N-terminal region -like"/>
    <property type="match status" value="1"/>
</dbReference>
<dbReference type="PANTHER" id="PTHR10192">
    <property type="entry name" value="MOLYBDOPTERIN BIOSYNTHESIS PROTEIN"/>
    <property type="match status" value="1"/>
</dbReference>
<evidence type="ECO:0000256" key="11">
    <source>
        <dbReference type="ARBA" id="ARBA00023150"/>
    </source>
</evidence>
<dbReference type="CDD" id="cd00887">
    <property type="entry name" value="MoeA"/>
    <property type="match status" value="1"/>
</dbReference>
<dbReference type="FunFam" id="2.170.190.11:FF:000001">
    <property type="entry name" value="Molybdopterin molybdenumtransferase"/>
    <property type="match status" value="1"/>
</dbReference>
<dbReference type="Pfam" id="PF03453">
    <property type="entry name" value="MoeA_N"/>
    <property type="match status" value="1"/>
</dbReference>
<dbReference type="Gene3D" id="3.40.980.10">
    <property type="entry name" value="MoaB/Mog-like domain"/>
    <property type="match status" value="1"/>
</dbReference>
<comment type="function">
    <text evidence="2 13">Catalyzes the insertion of molybdate into adenylated molybdopterin with the concomitant release of AMP.</text>
</comment>
<evidence type="ECO:0000256" key="12">
    <source>
        <dbReference type="ARBA" id="ARBA00047317"/>
    </source>
</evidence>
<name>A0A1I3SXK0_9BACL</name>
<dbReference type="PANTHER" id="PTHR10192:SF5">
    <property type="entry name" value="GEPHYRIN"/>
    <property type="match status" value="1"/>
</dbReference>
<dbReference type="OrthoDB" id="9804758at2"/>
<dbReference type="InterPro" id="IPR036135">
    <property type="entry name" value="MoeA_linker/N_sf"/>
</dbReference>
<dbReference type="GO" id="GO:0005829">
    <property type="term" value="C:cytosol"/>
    <property type="evidence" value="ECO:0007669"/>
    <property type="project" value="TreeGrafter"/>
</dbReference>
<keyword evidence="7 13" id="KW-0500">Molybdenum</keyword>
<dbReference type="SUPFAM" id="SSF53218">
    <property type="entry name" value="Molybdenum cofactor biosynthesis proteins"/>
    <property type="match status" value="1"/>
</dbReference>
<comment type="cofactor">
    <cofactor evidence="1 13">
        <name>Mg(2+)</name>
        <dbReference type="ChEBI" id="CHEBI:18420"/>
    </cofactor>
</comment>
<dbReference type="SUPFAM" id="SSF63867">
    <property type="entry name" value="MoeA C-terminal domain-like"/>
    <property type="match status" value="1"/>
</dbReference>
<evidence type="ECO:0000256" key="5">
    <source>
        <dbReference type="ARBA" id="ARBA00013269"/>
    </source>
</evidence>
<dbReference type="InterPro" id="IPR005111">
    <property type="entry name" value="MoeA_C_domain_IV"/>
</dbReference>
<reference evidence="15 16" key="1">
    <citation type="submission" date="2016-10" db="EMBL/GenBank/DDBJ databases">
        <authorList>
            <person name="de Groot N.N."/>
        </authorList>
    </citation>
    <scope>NUCLEOTIDE SEQUENCE [LARGE SCALE GENOMIC DNA]</scope>
    <source>
        <strain evidence="15 16">DSM 44778</strain>
    </source>
</reference>
<evidence type="ECO:0000256" key="4">
    <source>
        <dbReference type="ARBA" id="ARBA00010763"/>
    </source>
</evidence>
<keyword evidence="11 13" id="KW-0501">Molybdenum cofactor biosynthesis</keyword>
<dbReference type="EMBL" id="FORR01000014">
    <property type="protein sequence ID" value="SFJ62589.1"/>
    <property type="molecule type" value="Genomic_DNA"/>
</dbReference>
<feature type="domain" description="MoaB/Mog" evidence="14">
    <location>
        <begin position="194"/>
        <end position="332"/>
    </location>
</feature>
<evidence type="ECO:0000313" key="15">
    <source>
        <dbReference type="EMBL" id="SFJ62589.1"/>
    </source>
</evidence>
<dbReference type="GO" id="GO:0006777">
    <property type="term" value="P:Mo-molybdopterin cofactor biosynthetic process"/>
    <property type="evidence" value="ECO:0007669"/>
    <property type="project" value="UniProtKB-UniRule"/>
</dbReference>
<evidence type="ECO:0000256" key="10">
    <source>
        <dbReference type="ARBA" id="ARBA00022842"/>
    </source>
</evidence>
<keyword evidence="8 13" id="KW-0808">Transferase</keyword>
<evidence type="ECO:0000256" key="3">
    <source>
        <dbReference type="ARBA" id="ARBA00005046"/>
    </source>
</evidence>
<accession>A0A1I3SXK0</accession>
<dbReference type="Pfam" id="PF00994">
    <property type="entry name" value="MoCF_biosynth"/>
    <property type="match status" value="1"/>
</dbReference>
<dbReference type="UniPathway" id="UPA00344"/>
<comment type="pathway">
    <text evidence="3 13">Cofactor biosynthesis; molybdopterin biosynthesis.</text>
</comment>
<keyword evidence="16" id="KW-1185">Reference proteome</keyword>
<protein>
    <recommendedName>
        <fullName evidence="6 13">Molybdopterin molybdenumtransferase</fullName>
        <ecNumber evidence="5 13">2.10.1.1</ecNumber>
    </recommendedName>
</protein>
<dbReference type="InterPro" id="IPR001453">
    <property type="entry name" value="MoaB/Mog_dom"/>
</dbReference>
<comment type="catalytic activity">
    <reaction evidence="12">
        <text>adenylyl-molybdopterin + molybdate = Mo-molybdopterin + AMP + H(+)</text>
        <dbReference type="Rhea" id="RHEA:35047"/>
        <dbReference type="ChEBI" id="CHEBI:15378"/>
        <dbReference type="ChEBI" id="CHEBI:36264"/>
        <dbReference type="ChEBI" id="CHEBI:62727"/>
        <dbReference type="ChEBI" id="CHEBI:71302"/>
        <dbReference type="ChEBI" id="CHEBI:456215"/>
        <dbReference type="EC" id="2.10.1.1"/>
    </reaction>
</comment>
<dbReference type="AlphaFoldDB" id="A0A1I3SXK0"/>
<dbReference type="GO" id="GO:0046872">
    <property type="term" value="F:metal ion binding"/>
    <property type="evidence" value="ECO:0007669"/>
    <property type="project" value="UniProtKB-UniRule"/>
</dbReference>
<evidence type="ECO:0000259" key="14">
    <source>
        <dbReference type="SMART" id="SM00852"/>
    </source>
</evidence>
<dbReference type="Gene3D" id="2.40.340.10">
    <property type="entry name" value="MoeA, C-terminal, domain IV"/>
    <property type="match status" value="1"/>
</dbReference>
<dbReference type="InterPro" id="IPR036688">
    <property type="entry name" value="MoeA_C_domain_IV_sf"/>
</dbReference>
<evidence type="ECO:0000256" key="7">
    <source>
        <dbReference type="ARBA" id="ARBA00022505"/>
    </source>
</evidence>
<evidence type="ECO:0000256" key="6">
    <source>
        <dbReference type="ARBA" id="ARBA00021108"/>
    </source>
</evidence>
<gene>
    <name evidence="15" type="ORF">SAMN05421852_11467</name>
</gene>
<dbReference type="NCBIfam" id="TIGR00177">
    <property type="entry name" value="molyb_syn"/>
    <property type="match status" value="1"/>
</dbReference>